<keyword evidence="3" id="KW-1185">Reference proteome</keyword>
<comment type="caution">
    <text evidence="2">The sequence shown here is derived from an EMBL/GenBank/DDBJ whole genome shotgun (WGS) entry which is preliminary data.</text>
</comment>
<gene>
    <name evidence="2" type="ORF">V9T40_011042</name>
</gene>
<evidence type="ECO:0000313" key="3">
    <source>
        <dbReference type="Proteomes" id="UP001367676"/>
    </source>
</evidence>
<name>A0AAN9XXS0_9HEMI</name>
<evidence type="ECO:0000256" key="1">
    <source>
        <dbReference type="SAM" id="MobiDB-lite"/>
    </source>
</evidence>
<feature type="region of interest" description="Disordered" evidence="1">
    <location>
        <begin position="37"/>
        <end position="61"/>
    </location>
</feature>
<organism evidence="2 3">
    <name type="scientific">Parthenolecanium corni</name>
    <dbReference type="NCBI Taxonomy" id="536013"/>
    <lineage>
        <taxon>Eukaryota</taxon>
        <taxon>Metazoa</taxon>
        <taxon>Ecdysozoa</taxon>
        <taxon>Arthropoda</taxon>
        <taxon>Hexapoda</taxon>
        <taxon>Insecta</taxon>
        <taxon>Pterygota</taxon>
        <taxon>Neoptera</taxon>
        <taxon>Paraneoptera</taxon>
        <taxon>Hemiptera</taxon>
        <taxon>Sternorrhyncha</taxon>
        <taxon>Coccoidea</taxon>
        <taxon>Coccidae</taxon>
        <taxon>Parthenolecanium</taxon>
    </lineage>
</organism>
<proteinExistence type="predicted"/>
<dbReference type="AlphaFoldDB" id="A0AAN9XXS0"/>
<accession>A0AAN9XXS0</accession>
<protein>
    <submittedName>
        <fullName evidence="2">Uncharacterized protein</fullName>
    </submittedName>
</protein>
<feature type="compositionally biased region" description="Basic and acidic residues" evidence="1">
    <location>
        <begin position="37"/>
        <end position="50"/>
    </location>
</feature>
<dbReference type="Proteomes" id="UP001367676">
    <property type="component" value="Unassembled WGS sequence"/>
</dbReference>
<evidence type="ECO:0000313" key="2">
    <source>
        <dbReference type="EMBL" id="KAK7573851.1"/>
    </source>
</evidence>
<dbReference type="EMBL" id="JBBCAQ010000037">
    <property type="protein sequence ID" value="KAK7573851.1"/>
    <property type="molecule type" value="Genomic_DNA"/>
</dbReference>
<reference evidence="2 3" key="1">
    <citation type="submission" date="2024-03" db="EMBL/GenBank/DDBJ databases">
        <title>Adaptation during the transition from Ophiocordyceps entomopathogen to insect associate is accompanied by gene loss and intensified selection.</title>
        <authorList>
            <person name="Ward C.M."/>
            <person name="Onetto C.A."/>
            <person name="Borneman A.R."/>
        </authorList>
    </citation>
    <scope>NUCLEOTIDE SEQUENCE [LARGE SCALE GENOMIC DNA]</scope>
    <source>
        <strain evidence="2">AWRI1</strain>
        <tissue evidence="2">Single Adult Female</tissue>
    </source>
</reference>
<sequence length="125" mass="13688">MNLLTTALKDFSDQSKILSLGTEMNLFTTALKDYTDQKNKNIDDTTDSNKSDASSSAVPNDNIHIEEASCVAEETVESDVVSIAKKHNSVCENGKSYETKADENDKSDKLVTYLLTGFNSNTNNP</sequence>